<dbReference type="Gene3D" id="3.10.10.10">
    <property type="entry name" value="HIV Type 1 Reverse Transcriptase, subunit A, domain 1"/>
    <property type="match status" value="1"/>
</dbReference>
<dbReference type="InterPro" id="IPR043502">
    <property type="entry name" value="DNA/RNA_pol_sf"/>
</dbReference>
<evidence type="ECO:0000313" key="3">
    <source>
        <dbReference type="Proteomes" id="UP001190700"/>
    </source>
</evidence>
<dbReference type="AlphaFoldDB" id="A0AAE0F1Q1"/>
<feature type="region of interest" description="Disordered" evidence="1">
    <location>
        <begin position="1"/>
        <end position="46"/>
    </location>
</feature>
<dbReference type="InterPro" id="IPR032567">
    <property type="entry name" value="RTL1-rel"/>
</dbReference>
<dbReference type="Proteomes" id="UP001190700">
    <property type="component" value="Unassembled WGS sequence"/>
</dbReference>
<dbReference type="SUPFAM" id="SSF56672">
    <property type="entry name" value="DNA/RNA polymerases"/>
    <property type="match status" value="1"/>
</dbReference>
<proteinExistence type="predicted"/>
<protein>
    <submittedName>
        <fullName evidence="2">Uncharacterized protein</fullName>
    </submittedName>
</protein>
<sequence length="167" mass="18991">MSTTGPRASHFSDRRGALATAEGGQGQAPSHRGGRAPRDEIDETVSPEIWQQLHDLEEEFKDAICTELPDSVQSREYKNNIRPRSDWSGQPLHRRNYKLSQEELRQLRAQLDELLAKGCIRPSASPWGCPVLIVPKPSKPKELRLVIDYRQINEITVKDKYPLPDVQ</sequence>
<gene>
    <name evidence="2" type="ORF">CYMTET_42401</name>
</gene>
<evidence type="ECO:0000313" key="2">
    <source>
        <dbReference type="EMBL" id="KAK3248122.1"/>
    </source>
</evidence>
<name>A0AAE0F1Q1_9CHLO</name>
<dbReference type="EMBL" id="LGRX02028392">
    <property type="protein sequence ID" value="KAK3248122.1"/>
    <property type="molecule type" value="Genomic_DNA"/>
</dbReference>
<organism evidence="2 3">
    <name type="scientific">Cymbomonas tetramitiformis</name>
    <dbReference type="NCBI Taxonomy" id="36881"/>
    <lineage>
        <taxon>Eukaryota</taxon>
        <taxon>Viridiplantae</taxon>
        <taxon>Chlorophyta</taxon>
        <taxon>Pyramimonadophyceae</taxon>
        <taxon>Pyramimonadales</taxon>
        <taxon>Pyramimonadaceae</taxon>
        <taxon>Cymbomonas</taxon>
    </lineage>
</organism>
<dbReference type="PANTHER" id="PTHR15503:SF22">
    <property type="entry name" value="TRANSPOSON TY3-I GAG POLYPROTEIN"/>
    <property type="match status" value="1"/>
</dbReference>
<keyword evidence="3" id="KW-1185">Reference proteome</keyword>
<comment type="caution">
    <text evidence="2">The sequence shown here is derived from an EMBL/GenBank/DDBJ whole genome shotgun (WGS) entry which is preliminary data.</text>
</comment>
<evidence type="ECO:0000256" key="1">
    <source>
        <dbReference type="SAM" id="MobiDB-lite"/>
    </source>
</evidence>
<dbReference type="PANTHER" id="PTHR15503">
    <property type="entry name" value="LDOC1 RELATED"/>
    <property type="match status" value="1"/>
</dbReference>
<accession>A0AAE0F1Q1</accession>
<reference evidence="2 3" key="1">
    <citation type="journal article" date="2015" name="Genome Biol. Evol.">
        <title>Comparative Genomics of a Bacterivorous Green Alga Reveals Evolutionary Causalities and Consequences of Phago-Mixotrophic Mode of Nutrition.</title>
        <authorList>
            <person name="Burns J.A."/>
            <person name="Paasch A."/>
            <person name="Narechania A."/>
            <person name="Kim E."/>
        </authorList>
    </citation>
    <scope>NUCLEOTIDE SEQUENCE [LARGE SCALE GENOMIC DNA]</scope>
    <source>
        <strain evidence="2 3">PLY_AMNH</strain>
    </source>
</reference>